<protein>
    <submittedName>
        <fullName evidence="1">Uncharacterized protein</fullName>
    </submittedName>
</protein>
<reference evidence="1" key="1">
    <citation type="submission" date="2023-06" db="EMBL/GenBank/DDBJ databases">
        <authorList>
            <person name="Delattre M."/>
        </authorList>
    </citation>
    <scope>NUCLEOTIDE SEQUENCE</scope>
    <source>
        <strain evidence="1">AF72</strain>
    </source>
</reference>
<evidence type="ECO:0000313" key="1">
    <source>
        <dbReference type="EMBL" id="CAJ0571264.1"/>
    </source>
</evidence>
<feature type="non-terminal residue" evidence="1">
    <location>
        <position position="1"/>
    </location>
</feature>
<comment type="caution">
    <text evidence="1">The sequence shown here is derived from an EMBL/GenBank/DDBJ whole genome shotgun (WGS) entry which is preliminary data.</text>
</comment>
<organism evidence="1 2">
    <name type="scientific">Mesorhabditis spiculigera</name>
    <dbReference type="NCBI Taxonomy" id="96644"/>
    <lineage>
        <taxon>Eukaryota</taxon>
        <taxon>Metazoa</taxon>
        <taxon>Ecdysozoa</taxon>
        <taxon>Nematoda</taxon>
        <taxon>Chromadorea</taxon>
        <taxon>Rhabditida</taxon>
        <taxon>Rhabditina</taxon>
        <taxon>Rhabditomorpha</taxon>
        <taxon>Rhabditoidea</taxon>
        <taxon>Rhabditidae</taxon>
        <taxon>Mesorhabditinae</taxon>
        <taxon>Mesorhabditis</taxon>
    </lineage>
</organism>
<proteinExistence type="predicted"/>
<accession>A0AA36CMC9</accession>
<gene>
    <name evidence="1" type="ORF">MSPICULIGERA_LOCUS9676</name>
</gene>
<sequence>MEFIYQLGINQSLYRMSRRLIIFIILAVLPPINALSPGFGGEEAGDAEEALPMRGRLLENPEMDVQTDGMAFAFGTARKESDAEPYVQMDADGQKLKLPKGIYHYSSHDTGMDGQWRLPETGQWWRGGAAVRDNYRNIDGVYLRNPFAADPINVQVVTERRWEHGLEGTAADQTPEAALRKAQHICRTEDEAKCERALMEYYELQTETVAQGSAPLHEKLVQLGDIASSTKVRSKTGHGIGLLMELPGQEAPLYVGAALDKKNDRNLRLLFQPPRR</sequence>
<dbReference type="Proteomes" id="UP001177023">
    <property type="component" value="Unassembled WGS sequence"/>
</dbReference>
<dbReference type="AlphaFoldDB" id="A0AA36CMC9"/>
<dbReference type="EMBL" id="CATQJA010002552">
    <property type="protein sequence ID" value="CAJ0571264.1"/>
    <property type="molecule type" value="Genomic_DNA"/>
</dbReference>
<keyword evidence="2" id="KW-1185">Reference proteome</keyword>
<evidence type="ECO:0000313" key="2">
    <source>
        <dbReference type="Proteomes" id="UP001177023"/>
    </source>
</evidence>
<name>A0AA36CMC9_9BILA</name>